<evidence type="ECO:0000313" key="1">
    <source>
        <dbReference type="EMBL" id="SMC78354.1"/>
    </source>
</evidence>
<sequence length="88" mass="9478">MFVLPATINHQNVLSIRKEGLIALEKTPDDCVVSGADLTHFDSTALSVLMAFVRAFPSLQIIDAPKKLVSLSKVYGLEAILPLVASVE</sequence>
<proteinExistence type="predicted"/>
<dbReference type="OrthoDB" id="9156744at2"/>
<evidence type="ECO:0000313" key="2">
    <source>
        <dbReference type="Proteomes" id="UP000192708"/>
    </source>
</evidence>
<dbReference type="AlphaFoldDB" id="A0A1W2C026"/>
<dbReference type="Proteomes" id="UP000192708">
    <property type="component" value="Unassembled WGS sequence"/>
</dbReference>
<dbReference type="SUPFAM" id="SSF52091">
    <property type="entry name" value="SpoIIaa-like"/>
    <property type="match status" value="1"/>
</dbReference>
<name>A0A1W2C026_9BURK</name>
<protein>
    <submittedName>
        <fullName evidence="1">ABC-type transporter Mla maintaining outer membrane lipid asymmetry, MlaB component, contains STAS domain</fullName>
    </submittedName>
</protein>
<dbReference type="STRING" id="1938817.SAMN06296008_11733"/>
<gene>
    <name evidence="1" type="ORF">SAMN06296008_11733</name>
</gene>
<organism evidence="1 2">
    <name type="scientific">Polynucleobacter kasalickyi</name>
    <dbReference type="NCBI Taxonomy" id="1938817"/>
    <lineage>
        <taxon>Bacteria</taxon>
        <taxon>Pseudomonadati</taxon>
        <taxon>Pseudomonadota</taxon>
        <taxon>Betaproteobacteria</taxon>
        <taxon>Burkholderiales</taxon>
        <taxon>Burkholderiaceae</taxon>
        <taxon>Polynucleobacter</taxon>
    </lineage>
</organism>
<accession>A0A1W2C026</accession>
<dbReference type="InterPro" id="IPR036513">
    <property type="entry name" value="STAS_dom_sf"/>
</dbReference>
<keyword evidence="2" id="KW-1185">Reference proteome</keyword>
<reference evidence="1 2" key="1">
    <citation type="submission" date="2017-04" db="EMBL/GenBank/DDBJ databases">
        <authorList>
            <person name="Afonso C.L."/>
            <person name="Miller P.J."/>
            <person name="Scott M.A."/>
            <person name="Spackman E."/>
            <person name="Goraichik I."/>
            <person name="Dimitrov K.M."/>
            <person name="Suarez D.L."/>
            <person name="Swayne D.E."/>
        </authorList>
    </citation>
    <scope>NUCLEOTIDE SEQUENCE [LARGE SCALE GENOMIC DNA]</scope>
    <source>
        <strain evidence="1 2">VK13</strain>
    </source>
</reference>
<dbReference type="Gene3D" id="3.30.750.24">
    <property type="entry name" value="STAS domain"/>
    <property type="match status" value="1"/>
</dbReference>
<dbReference type="EMBL" id="FWXJ01000017">
    <property type="protein sequence ID" value="SMC78354.1"/>
    <property type="molecule type" value="Genomic_DNA"/>
</dbReference>
<dbReference type="RefSeq" id="WP_084285600.1">
    <property type="nucleotide sequence ID" value="NZ_FWXJ01000017.1"/>
</dbReference>